<evidence type="ECO:0008006" key="3">
    <source>
        <dbReference type="Google" id="ProtNLM"/>
    </source>
</evidence>
<organism evidence="1 2">
    <name type="scientific">Paenibacillus wynnii</name>
    <dbReference type="NCBI Taxonomy" id="268407"/>
    <lineage>
        <taxon>Bacteria</taxon>
        <taxon>Bacillati</taxon>
        <taxon>Bacillota</taxon>
        <taxon>Bacilli</taxon>
        <taxon>Bacillales</taxon>
        <taxon>Paenibacillaceae</taxon>
        <taxon>Paenibacillus</taxon>
    </lineage>
</organism>
<keyword evidence="2" id="KW-1185">Reference proteome</keyword>
<name>A0A098M3S0_9BACL</name>
<dbReference type="OrthoDB" id="2974439at2"/>
<dbReference type="eggNOG" id="ENOG503396S">
    <property type="taxonomic scope" value="Bacteria"/>
</dbReference>
<dbReference type="EMBL" id="JQCR01000003">
    <property type="protein sequence ID" value="KGE16678.1"/>
    <property type="molecule type" value="Genomic_DNA"/>
</dbReference>
<gene>
    <name evidence="1" type="ORF">PWYN_18430</name>
</gene>
<evidence type="ECO:0000313" key="1">
    <source>
        <dbReference type="EMBL" id="KGE16678.1"/>
    </source>
</evidence>
<comment type="caution">
    <text evidence="1">The sequence shown here is derived from an EMBL/GenBank/DDBJ whole genome shotgun (WGS) entry which is preliminary data.</text>
</comment>
<accession>A0A098M3S0</accession>
<protein>
    <recommendedName>
        <fullName evidence="3">YgiT-type zinc finger domain-containing protein</fullName>
    </recommendedName>
</protein>
<dbReference type="Proteomes" id="UP000029734">
    <property type="component" value="Unassembled WGS sequence"/>
</dbReference>
<dbReference type="AlphaFoldDB" id="A0A098M3S0"/>
<reference evidence="1 2" key="2">
    <citation type="submission" date="2014-10" db="EMBL/GenBank/DDBJ databases">
        <title>Comparative genomics of the Paenibacillus odorifer group.</title>
        <authorList>
            <person name="Tsai Y.-C."/>
            <person name="Martin N."/>
            <person name="Korlach J."/>
            <person name="Wiedmann M."/>
        </authorList>
    </citation>
    <scope>NUCLEOTIDE SEQUENCE [LARGE SCALE GENOMIC DNA]</scope>
    <source>
        <strain evidence="1 2">DSM 18334</strain>
    </source>
</reference>
<dbReference type="RefSeq" id="WP_036654786.1">
    <property type="nucleotide sequence ID" value="NZ_JQCR01000003.1"/>
</dbReference>
<sequence>MQKDNLLKKLCCCGGGMTIHMHTLIYSAKVKITGVPVYTCGECSRYEPLPSIKRDLGMLIKELGGSSNQRQVSFAERNEWANVLKETLASFNIVDLSHLDEAINAAIQGRIDLLLDIYQFASARFDREWMEETANRLSQLTQSSPERAK</sequence>
<evidence type="ECO:0000313" key="2">
    <source>
        <dbReference type="Proteomes" id="UP000029734"/>
    </source>
</evidence>
<dbReference type="STRING" id="268407.PWYN_18430"/>
<reference evidence="1 2" key="1">
    <citation type="submission" date="2014-08" db="EMBL/GenBank/DDBJ databases">
        <authorList>
            <person name="den Bakker H.C."/>
        </authorList>
    </citation>
    <scope>NUCLEOTIDE SEQUENCE [LARGE SCALE GENOMIC DNA]</scope>
    <source>
        <strain evidence="1 2">DSM 18334</strain>
    </source>
</reference>
<proteinExistence type="predicted"/>